<organism evidence="1 2">
    <name type="scientific">Mesorhizobium japonicum</name>
    <dbReference type="NCBI Taxonomy" id="2066070"/>
    <lineage>
        <taxon>Bacteria</taxon>
        <taxon>Pseudomonadati</taxon>
        <taxon>Pseudomonadota</taxon>
        <taxon>Alphaproteobacteria</taxon>
        <taxon>Hyphomicrobiales</taxon>
        <taxon>Phyllobacteriaceae</taxon>
        <taxon>Mesorhizobium</taxon>
    </lineage>
</organism>
<protein>
    <submittedName>
        <fullName evidence="1">Uncharacterized protein</fullName>
    </submittedName>
</protein>
<proteinExistence type="predicted"/>
<name>A0A3M9X3P6_9HYPH</name>
<dbReference type="AlphaFoldDB" id="A0A3M9X3P6"/>
<reference evidence="1 2" key="1">
    <citation type="journal article" date="2018" name="Mol. Plant Microbe Interact.">
        <title>Taxonomically Different Co-Microsymbionts of a Relict Legume, Oxytropis popoviana, Have Complementary Sets of Symbiotic Genes and Together Increase the Efficiency of Plant Nodulation.</title>
        <authorList>
            <person name="Safronova V."/>
            <person name="Belimov A."/>
            <person name="Sazanova A."/>
            <person name="Chirak E."/>
            <person name="Verkhozina A."/>
            <person name="Kuznetsova I."/>
            <person name="Andronov E."/>
            <person name="Puhalsky J."/>
            <person name="Tikhonovich I."/>
        </authorList>
    </citation>
    <scope>NUCLEOTIDE SEQUENCE [LARGE SCALE GENOMIC DNA]</scope>
    <source>
        <strain evidence="1 2">Opo-235</strain>
    </source>
</reference>
<gene>
    <name evidence="1" type="ORF">DNR46_27260</name>
</gene>
<sequence length="105" mass="11528">MRWTRLISSGNVDRGGHHLHCILNLLRLRDGRNKDGCVIVVAIMLKAGQEIGSAGPGAGGEPLESWLGRRQRLRKPLENARRRVDEGVAIGLDDVRNSLKSARAL</sequence>
<dbReference type="Proteomes" id="UP000275436">
    <property type="component" value="Unassembled WGS sequence"/>
</dbReference>
<evidence type="ECO:0000313" key="1">
    <source>
        <dbReference type="EMBL" id="RNJ42495.1"/>
    </source>
</evidence>
<evidence type="ECO:0000313" key="2">
    <source>
        <dbReference type="Proteomes" id="UP000275436"/>
    </source>
</evidence>
<comment type="caution">
    <text evidence="1">The sequence shown here is derived from an EMBL/GenBank/DDBJ whole genome shotgun (WGS) entry which is preliminary data.</text>
</comment>
<accession>A0A3M9X3P6</accession>
<dbReference type="EMBL" id="QKOD01000010">
    <property type="protein sequence ID" value="RNJ42495.1"/>
    <property type="molecule type" value="Genomic_DNA"/>
</dbReference>